<sequence length="82" mass="9214">MKRLLKTIGTSLLAIGLMAIGLAGFLFFTSPGQSSLTQLSLAAIDIEQRIEQVDATWDQWEDRLERQVESTIPEDVRLFFAD</sequence>
<keyword evidence="1" id="KW-0812">Transmembrane</keyword>
<evidence type="ECO:0000256" key="1">
    <source>
        <dbReference type="SAM" id="Phobius"/>
    </source>
</evidence>
<evidence type="ECO:0000313" key="2">
    <source>
        <dbReference type="EMBL" id="MFC7388766.1"/>
    </source>
</evidence>
<gene>
    <name evidence="2" type="ORF">ACFQO8_01345</name>
</gene>
<evidence type="ECO:0000313" key="3">
    <source>
        <dbReference type="Proteomes" id="UP001596439"/>
    </source>
</evidence>
<organism evidence="2 3">
    <name type="scientific">Exiguobacterium aestuarii</name>
    <dbReference type="NCBI Taxonomy" id="273527"/>
    <lineage>
        <taxon>Bacteria</taxon>
        <taxon>Bacillati</taxon>
        <taxon>Bacillota</taxon>
        <taxon>Bacilli</taxon>
        <taxon>Bacillales</taxon>
        <taxon>Bacillales Family XII. Incertae Sedis</taxon>
        <taxon>Exiguobacterium</taxon>
    </lineage>
</organism>
<keyword evidence="1" id="KW-1133">Transmembrane helix</keyword>
<name>A0ABW2PGZ2_9BACL</name>
<proteinExistence type="predicted"/>
<evidence type="ECO:0008006" key="4">
    <source>
        <dbReference type="Google" id="ProtNLM"/>
    </source>
</evidence>
<comment type="caution">
    <text evidence="2">The sequence shown here is derived from an EMBL/GenBank/DDBJ whole genome shotgun (WGS) entry which is preliminary data.</text>
</comment>
<dbReference type="RefSeq" id="WP_214786272.1">
    <property type="nucleotide sequence ID" value="NZ_JANIEL010000005.1"/>
</dbReference>
<keyword evidence="3" id="KW-1185">Reference proteome</keyword>
<keyword evidence="1" id="KW-0472">Membrane</keyword>
<dbReference type="EMBL" id="JBHTCE010000001">
    <property type="protein sequence ID" value="MFC7388766.1"/>
    <property type="molecule type" value="Genomic_DNA"/>
</dbReference>
<reference evidence="3" key="1">
    <citation type="journal article" date="2019" name="Int. J. Syst. Evol. Microbiol.">
        <title>The Global Catalogue of Microorganisms (GCM) 10K type strain sequencing project: providing services to taxonomists for standard genome sequencing and annotation.</title>
        <authorList>
            <consortium name="The Broad Institute Genomics Platform"/>
            <consortium name="The Broad Institute Genome Sequencing Center for Infectious Disease"/>
            <person name="Wu L."/>
            <person name="Ma J."/>
        </authorList>
    </citation>
    <scope>NUCLEOTIDE SEQUENCE [LARGE SCALE GENOMIC DNA]</scope>
    <source>
        <strain evidence="3">CCUG 55590</strain>
    </source>
</reference>
<accession>A0ABW2PGZ2</accession>
<protein>
    <recommendedName>
        <fullName evidence="4">Methyl-accepting chemotaxis protein</fullName>
    </recommendedName>
</protein>
<dbReference type="Proteomes" id="UP001596439">
    <property type="component" value="Unassembled WGS sequence"/>
</dbReference>
<feature type="transmembrane region" description="Helical" evidence="1">
    <location>
        <begin position="12"/>
        <end position="30"/>
    </location>
</feature>